<reference evidence="11" key="2">
    <citation type="submission" date="2025-09" db="UniProtKB">
        <authorList>
            <consortium name="Ensembl"/>
        </authorList>
    </citation>
    <scope>IDENTIFICATION</scope>
</reference>
<organism evidence="11 12">
    <name type="scientific">Laticauda laticaudata</name>
    <name type="common">Blue-ringed sea krait</name>
    <name type="synonym">Blue-lipped sea krait</name>
    <dbReference type="NCBI Taxonomy" id="8630"/>
    <lineage>
        <taxon>Eukaryota</taxon>
        <taxon>Metazoa</taxon>
        <taxon>Chordata</taxon>
        <taxon>Craniata</taxon>
        <taxon>Vertebrata</taxon>
        <taxon>Euteleostomi</taxon>
        <taxon>Lepidosauria</taxon>
        <taxon>Squamata</taxon>
        <taxon>Bifurcata</taxon>
        <taxon>Unidentata</taxon>
        <taxon>Episquamata</taxon>
        <taxon>Toxicofera</taxon>
        <taxon>Serpentes</taxon>
        <taxon>Colubroidea</taxon>
        <taxon>Elapidae</taxon>
        <taxon>Laticaudinae</taxon>
        <taxon>Laticauda</taxon>
    </lineage>
</organism>
<accession>A0A8C5SBD5</accession>
<keyword evidence="6" id="KW-0805">Transcription regulation</keyword>
<dbReference type="GO" id="GO:0051607">
    <property type="term" value="P:defense response to virus"/>
    <property type="evidence" value="ECO:0007669"/>
    <property type="project" value="Ensembl"/>
</dbReference>
<keyword evidence="5" id="KW-0727">SH2 domain</keyword>
<dbReference type="GO" id="GO:0000785">
    <property type="term" value="C:chromatin"/>
    <property type="evidence" value="ECO:0007669"/>
    <property type="project" value="Ensembl"/>
</dbReference>
<dbReference type="GO" id="GO:0032727">
    <property type="term" value="P:positive regulation of interferon-alpha production"/>
    <property type="evidence" value="ECO:0007669"/>
    <property type="project" value="Ensembl"/>
</dbReference>
<dbReference type="Pfam" id="PF02865">
    <property type="entry name" value="STAT_int"/>
    <property type="match status" value="1"/>
</dbReference>
<dbReference type="GO" id="GO:0002230">
    <property type="term" value="P:positive regulation of defense response to virus by host"/>
    <property type="evidence" value="ECO:0007669"/>
    <property type="project" value="Ensembl"/>
</dbReference>
<protein>
    <submittedName>
        <fullName evidence="11">Signal transducer and activator of transcription 1</fullName>
    </submittedName>
</protein>
<keyword evidence="3" id="KW-0963">Cytoplasm</keyword>
<dbReference type="GeneTree" id="ENSGT01050000244905"/>
<keyword evidence="9" id="KW-0539">Nucleus</keyword>
<feature type="domain" description="STAT transcription factor protein interaction" evidence="10">
    <location>
        <begin position="2"/>
        <end position="122"/>
    </location>
</feature>
<dbReference type="GO" id="GO:0005164">
    <property type="term" value="F:tumor necrosis factor receptor binding"/>
    <property type="evidence" value="ECO:0007669"/>
    <property type="project" value="Ensembl"/>
</dbReference>
<name>A0A8C5SBD5_LATLA</name>
<dbReference type="GO" id="GO:0042803">
    <property type="term" value="F:protein homodimerization activity"/>
    <property type="evidence" value="ECO:0007669"/>
    <property type="project" value="Ensembl"/>
</dbReference>
<dbReference type="GO" id="GO:0038111">
    <property type="term" value="P:interleukin-7-mediated signaling pathway"/>
    <property type="evidence" value="ECO:0007669"/>
    <property type="project" value="Ensembl"/>
</dbReference>
<dbReference type="AlphaFoldDB" id="A0A8C5SBD5"/>
<dbReference type="GO" id="GO:0043124">
    <property type="term" value="P:negative regulation of canonical NF-kappaB signal transduction"/>
    <property type="evidence" value="ECO:0007669"/>
    <property type="project" value="Ensembl"/>
</dbReference>
<dbReference type="GO" id="GO:0045648">
    <property type="term" value="P:positive regulation of erythrocyte differentiation"/>
    <property type="evidence" value="ECO:0007669"/>
    <property type="project" value="Ensembl"/>
</dbReference>
<dbReference type="GO" id="GO:0001222">
    <property type="term" value="F:transcription corepressor binding"/>
    <property type="evidence" value="ECO:0007669"/>
    <property type="project" value="Ensembl"/>
</dbReference>
<dbReference type="GO" id="GO:0005829">
    <property type="term" value="C:cytosol"/>
    <property type="evidence" value="ECO:0007669"/>
    <property type="project" value="Ensembl"/>
</dbReference>
<dbReference type="GO" id="GO:0038113">
    <property type="term" value="P:interleukin-9-mediated signaling pathway"/>
    <property type="evidence" value="ECO:0007669"/>
    <property type="project" value="Ensembl"/>
</dbReference>
<reference evidence="11" key="1">
    <citation type="submission" date="2025-08" db="UniProtKB">
        <authorList>
            <consortium name="Ensembl"/>
        </authorList>
    </citation>
    <scope>IDENTIFICATION</scope>
</reference>
<dbReference type="GO" id="GO:0001223">
    <property type="term" value="F:transcription coactivator binding"/>
    <property type="evidence" value="ECO:0007669"/>
    <property type="project" value="Ensembl"/>
</dbReference>
<dbReference type="GO" id="GO:0001937">
    <property type="term" value="P:negative regulation of endothelial cell proliferation"/>
    <property type="evidence" value="ECO:0007669"/>
    <property type="project" value="Ensembl"/>
</dbReference>
<dbReference type="FunFam" id="1.10.532.10:FF:000001">
    <property type="entry name" value="Signal transducer and activator of transcription"/>
    <property type="match status" value="1"/>
</dbReference>
<dbReference type="SUPFAM" id="SSF47655">
    <property type="entry name" value="STAT"/>
    <property type="match status" value="1"/>
</dbReference>
<dbReference type="GO" id="GO:0070106">
    <property type="term" value="P:interleukin-27-mediated signaling pathway"/>
    <property type="evidence" value="ECO:0007669"/>
    <property type="project" value="Ensembl"/>
</dbReference>
<dbReference type="GO" id="GO:0035035">
    <property type="term" value="F:histone acetyltransferase binding"/>
    <property type="evidence" value="ECO:0007669"/>
    <property type="project" value="Ensembl"/>
</dbReference>
<dbReference type="GO" id="GO:0070721">
    <property type="term" value="C:ISGF3 complex"/>
    <property type="evidence" value="ECO:0007669"/>
    <property type="project" value="Ensembl"/>
</dbReference>
<dbReference type="GO" id="GO:0000981">
    <property type="term" value="F:DNA-binding transcription factor activity, RNA polymerase II-specific"/>
    <property type="evidence" value="ECO:0007669"/>
    <property type="project" value="Ensembl"/>
</dbReference>
<keyword evidence="8" id="KW-0804">Transcription</keyword>
<proteinExistence type="predicted"/>
<dbReference type="InterPro" id="IPR012345">
    <property type="entry name" value="STAT_TF_DNA-bd_N"/>
</dbReference>
<keyword evidence="4" id="KW-0597">Phosphoprotein</keyword>
<dbReference type="GO" id="GO:0045944">
    <property type="term" value="P:positive regulation of transcription by RNA polymerase II"/>
    <property type="evidence" value="ECO:0007669"/>
    <property type="project" value="Ensembl"/>
</dbReference>
<dbReference type="GO" id="GO:0046427">
    <property type="term" value="P:positive regulation of receptor signaling pathway via JAK-STAT"/>
    <property type="evidence" value="ECO:0007669"/>
    <property type="project" value="Ensembl"/>
</dbReference>
<evidence type="ECO:0000256" key="6">
    <source>
        <dbReference type="ARBA" id="ARBA00023015"/>
    </source>
</evidence>
<dbReference type="Pfam" id="PF01017">
    <property type="entry name" value="STAT_alpha"/>
    <property type="match status" value="1"/>
</dbReference>
<dbReference type="GO" id="GO:0061326">
    <property type="term" value="P:renal tubule development"/>
    <property type="evidence" value="ECO:0007669"/>
    <property type="project" value="Ensembl"/>
</dbReference>
<comment type="subcellular location">
    <subcellularLocation>
        <location evidence="2">Cytoplasm</location>
    </subcellularLocation>
    <subcellularLocation>
        <location evidence="1">Nucleus</location>
    </subcellularLocation>
</comment>
<gene>
    <name evidence="11" type="primary">STAT1</name>
</gene>
<dbReference type="GO" id="GO:0042393">
    <property type="term" value="F:histone binding"/>
    <property type="evidence" value="ECO:0007669"/>
    <property type="project" value="Ensembl"/>
</dbReference>
<dbReference type="InterPro" id="IPR001217">
    <property type="entry name" value="STAT"/>
</dbReference>
<keyword evidence="12" id="KW-1185">Reference proteome</keyword>
<evidence type="ECO:0000259" key="10">
    <source>
        <dbReference type="SMART" id="SM00964"/>
    </source>
</evidence>
<sequence>MSQWCKLQQLDSKFLEHVHQLYDDNFPMEIRQYLAQWLENQDWDHAAEDFSMATLLFQNLLSQLDDQYSRFTQENNFLLQHNIRRSKRNLHNTFVEEPMYMAVMISKCLQEERNILKIAESTNQVSYPLCAWKTEIEQMIKNLEDVQDEYDFKFKTFQVRECEPNNMTQDDYKKEKVQLHTMYLQLHGKRQDVLHLISSSLPVIENTQNALITEELVEWKHRQQMACIGGPPNACLDQLQNWFTSVAESLQQILQQLKKLEELEQKFTDEADPITQQKKGLYERTWNLFKQLIQSSFVVERQPCMPTHPQRPLVLKTGVQFTVKLSEVLKFWFLDSFHDWLHTSSRDGS</sequence>
<evidence type="ECO:0000256" key="1">
    <source>
        <dbReference type="ARBA" id="ARBA00004123"/>
    </source>
</evidence>
<dbReference type="GO" id="GO:0035458">
    <property type="term" value="P:cellular response to interferon-beta"/>
    <property type="evidence" value="ECO:0007669"/>
    <property type="project" value="Ensembl"/>
</dbReference>
<dbReference type="GO" id="GO:0048471">
    <property type="term" value="C:perinuclear region of cytoplasm"/>
    <property type="evidence" value="ECO:0007669"/>
    <property type="project" value="Ensembl"/>
</dbReference>
<evidence type="ECO:0000313" key="11">
    <source>
        <dbReference type="Ensembl" id="ENSLLTP00000015031.1"/>
    </source>
</evidence>
<dbReference type="GO" id="GO:0000978">
    <property type="term" value="F:RNA polymerase II cis-regulatory region sequence-specific DNA binding"/>
    <property type="evidence" value="ECO:0007669"/>
    <property type="project" value="Ensembl"/>
</dbReference>
<dbReference type="GO" id="GO:0060333">
    <property type="term" value="P:type II interferon-mediated signaling pathway"/>
    <property type="evidence" value="ECO:0007669"/>
    <property type="project" value="Ensembl"/>
</dbReference>
<dbReference type="GO" id="GO:0007259">
    <property type="term" value="P:cell surface receptor signaling pathway via JAK-STAT"/>
    <property type="evidence" value="ECO:0007669"/>
    <property type="project" value="Ensembl"/>
</dbReference>
<evidence type="ECO:0000256" key="2">
    <source>
        <dbReference type="ARBA" id="ARBA00004496"/>
    </source>
</evidence>
<dbReference type="GO" id="GO:0046725">
    <property type="term" value="P:negative regulation by virus of viral protein levels in host cell"/>
    <property type="evidence" value="ECO:0007669"/>
    <property type="project" value="Ensembl"/>
</dbReference>
<dbReference type="SUPFAM" id="SSF49417">
    <property type="entry name" value="p53-like transcription factors"/>
    <property type="match status" value="1"/>
</dbReference>
<dbReference type="FunFam" id="1.20.1050.20:FF:000001">
    <property type="entry name" value="Signal transducer and activator of transcription"/>
    <property type="match status" value="1"/>
</dbReference>
<dbReference type="GO" id="GO:0016525">
    <property type="term" value="P:negative regulation of angiogenesis"/>
    <property type="evidence" value="ECO:0007669"/>
    <property type="project" value="Ensembl"/>
</dbReference>
<dbReference type="SUPFAM" id="SSF48092">
    <property type="entry name" value="Transcription factor STAT-4 N-domain"/>
    <property type="match status" value="1"/>
</dbReference>
<dbReference type="InterPro" id="IPR008967">
    <property type="entry name" value="p53-like_TF_DNA-bd_sf"/>
</dbReference>
<dbReference type="Proteomes" id="UP000694406">
    <property type="component" value="Unplaced"/>
</dbReference>
<dbReference type="InterPro" id="IPR015988">
    <property type="entry name" value="STAT_TF_CC"/>
</dbReference>
<dbReference type="GO" id="GO:0000979">
    <property type="term" value="F:RNA polymerase II core promoter sequence-specific DNA binding"/>
    <property type="evidence" value="ECO:0007669"/>
    <property type="project" value="Ensembl"/>
</dbReference>
<dbReference type="GO" id="GO:0033209">
    <property type="term" value="P:tumor necrosis factor-mediated signaling pathway"/>
    <property type="evidence" value="ECO:0007669"/>
    <property type="project" value="Ensembl"/>
</dbReference>
<keyword evidence="7" id="KW-0238">DNA-binding</keyword>
<dbReference type="Ensembl" id="ENSLLTT00000015622.1">
    <property type="protein sequence ID" value="ENSLLTP00000015031.1"/>
    <property type="gene ID" value="ENSLLTG00000011536.1"/>
</dbReference>
<evidence type="ECO:0000256" key="3">
    <source>
        <dbReference type="ARBA" id="ARBA00022490"/>
    </source>
</evidence>
<evidence type="ECO:0000256" key="4">
    <source>
        <dbReference type="ARBA" id="ARBA00022553"/>
    </source>
</evidence>
<dbReference type="GO" id="GO:1990841">
    <property type="term" value="F:promoter-specific chromatin binding"/>
    <property type="evidence" value="ECO:0007669"/>
    <property type="project" value="Ensembl"/>
</dbReference>
<evidence type="ECO:0000313" key="12">
    <source>
        <dbReference type="Proteomes" id="UP000694406"/>
    </source>
</evidence>
<dbReference type="InterPro" id="IPR013800">
    <property type="entry name" value="STAT_TF_alpha"/>
</dbReference>
<dbReference type="PANTHER" id="PTHR11801">
    <property type="entry name" value="SIGNAL TRANSDUCER AND ACTIVATOR OF TRANSCRIPTION"/>
    <property type="match status" value="1"/>
</dbReference>
<dbReference type="GO" id="GO:0005654">
    <property type="term" value="C:nucleoplasm"/>
    <property type="evidence" value="ECO:0007669"/>
    <property type="project" value="Ensembl"/>
</dbReference>
<dbReference type="GO" id="GO:0060337">
    <property type="term" value="P:type I interferon-mediated signaling pathway"/>
    <property type="evidence" value="ECO:0007669"/>
    <property type="project" value="Ensembl"/>
</dbReference>
<dbReference type="Gene3D" id="1.20.1050.20">
    <property type="entry name" value="STAT transcription factor, all-alpha domain"/>
    <property type="match status" value="1"/>
</dbReference>
<dbReference type="Gene3D" id="1.10.532.10">
    <property type="entry name" value="STAT transcription factor, N-terminal domain"/>
    <property type="match status" value="1"/>
</dbReference>
<evidence type="ECO:0000256" key="7">
    <source>
        <dbReference type="ARBA" id="ARBA00023125"/>
    </source>
</evidence>
<evidence type="ECO:0000256" key="5">
    <source>
        <dbReference type="ARBA" id="ARBA00022999"/>
    </source>
</evidence>
<dbReference type="Gene3D" id="2.60.40.630">
    <property type="entry name" value="STAT transcription factor, DNA-binding domain"/>
    <property type="match status" value="1"/>
</dbReference>
<dbReference type="GO" id="GO:0044389">
    <property type="term" value="F:ubiquitin-like protein ligase binding"/>
    <property type="evidence" value="ECO:0007669"/>
    <property type="project" value="Ensembl"/>
</dbReference>
<evidence type="ECO:0000256" key="8">
    <source>
        <dbReference type="ARBA" id="ARBA00023163"/>
    </source>
</evidence>
<dbReference type="SMART" id="SM00964">
    <property type="entry name" value="STAT_int"/>
    <property type="match status" value="1"/>
</dbReference>
<dbReference type="InterPro" id="IPR036535">
    <property type="entry name" value="STAT_N_sf"/>
</dbReference>
<evidence type="ECO:0000256" key="9">
    <source>
        <dbReference type="ARBA" id="ARBA00023242"/>
    </source>
</evidence>
<dbReference type="GO" id="GO:0005730">
    <property type="term" value="C:nucleolus"/>
    <property type="evidence" value="ECO:0007669"/>
    <property type="project" value="Ensembl"/>
</dbReference>
<dbReference type="InterPro" id="IPR013799">
    <property type="entry name" value="STAT_TF_prot_interaction"/>
</dbReference>